<gene>
    <name evidence="2" type="ORF">CBOVIS_LOCUS9082</name>
</gene>
<evidence type="ECO:0000313" key="2">
    <source>
        <dbReference type="EMBL" id="CAB3407106.1"/>
    </source>
</evidence>
<keyword evidence="3" id="KW-1185">Reference proteome</keyword>
<dbReference type="PROSITE" id="PS50181">
    <property type="entry name" value="FBOX"/>
    <property type="match status" value="1"/>
</dbReference>
<name>A0A8S1F3J2_9PELO</name>
<sequence>MAMILRLPNEILIGIAEYLDWGDRVQFSRCNFRLHQLIAPICTNYESISVKGNEKTEAVLEKWIDYGVKDHNAEDDFVAALEEYSGKFVNKLGVPDSQEAMDHVKRLLPVSLTIFPATGLNQKPKCETIDISSMRNLKSLNLYSGNVDFDMVLSSNLELFAQQSQTVHIKHEQIVRLVEQWKSGRNWRSVQLLLDKDTPFSNLLLPKAEDPGYPNRNVRVILEDLYHETIFNDNGVAGELCRQNDQFFFRTDV</sequence>
<proteinExistence type="predicted"/>
<accession>A0A8S1F3J2</accession>
<evidence type="ECO:0000313" key="3">
    <source>
        <dbReference type="Proteomes" id="UP000494206"/>
    </source>
</evidence>
<organism evidence="2 3">
    <name type="scientific">Caenorhabditis bovis</name>
    <dbReference type="NCBI Taxonomy" id="2654633"/>
    <lineage>
        <taxon>Eukaryota</taxon>
        <taxon>Metazoa</taxon>
        <taxon>Ecdysozoa</taxon>
        <taxon>Nematoda</taxon>
        <taxon>Chromadorea</taxon>
        <taxon>Rhabditida</taxon>
        <taxon>Rhabditina</taxon>
        <taxon>Rhabditomorpha</taxon>
        <taxon>Rhabditoidea</taxon>
        <taxon>Rhabditidae</taxon>
        <taxon>Peloderinae</taxon>
        <taxon>Caenorhabditis</taxon>
    </lineage>
</organism>
<dbReference type="AlphaFoldDB" id="A0A8S1F3J2"/>
<feature type="domain" description="F-box" evidence="1">
    <location>
        <begin position="1"/>
        <end position="48"/>
    </location>
</feature>
<dbReference type="Proteomes" id="UP000494206">
    <property type="component" value="Unassembled WGS sequence"/>
</dbReference>
<comment type="caution">
    <text evidence="2">The sequence shown here is derived from an EMBL/GenBank/DDBJ whole genome shotgun (WGS) entry which is preliminary data.</text>
</comment>
<protein>
    <recommendedName>
        <fullName evidence="1">F-box domain-containing protein</fullName>
    </recommendedName>
</protein>
<dbReference type="CDD" id="cd09917">
    <property type="entry name" value="F-box_SF"/>
    <property type="match status" value="1"/>
</dbReference>
<evidence type="ECO:0000259" key="1">
    <source>
        <dbReference type="PROSITE" id="PS50181"/>
    </source>
</evidence>
<dbReference type="EMBL" id="CADEPM010000006">
    <property type="protein sequence ID" value="CAB3407106.1"/>
    <property type="molecule type" value="Genomic_DNA"/>
</dbReference>
<reference evidence="2 3" key="1">
    <citation type="submission" date="2020-04" db="EMBL/GenBank/DDBJ databases">
        <authorList>
            <person name="Laetsch R D."/>
            <person name="Stevens L."/>
            <person name="Kumar S."/>
            <person name="Blaxter L. M."/>
        </authorList>
    </citation>
    <scope>NUCLEOTIDE SEQUENCE [LARGE SCALE GENOMIC DNA]</scope>
</reference>
<dbReference type="InterPro" id="IPR001810">
    <property type="entry name" value="F-box_dom"/>
</dbReference>